<evidence type="ECO:0000259" key="2">
    <source>
        <dbReference type="Pfam" id="PF04937"/>
    </source>
</evidence>
<proteinExistence type="predicted"/>
<evidence type="ECO:0000313" key="4">
    <source>
        <dbReference type="Proteomes" id="UP000265515"/>
    </source>
</evidence>
<dbReference type="InterPro" id="IPR016024">
    <property type="entry name" value="ARM-type_fold"/>
</dbReference>
<dbReference type="InterPro" id="IPR012337">
    <property type="entry name" value="RNaseH-like_sf"/>
</dbReference>
<feature type="compositionally biased region" description="Basic and acidic residues" evidence="1">
    <location>
        <begin position="36"/>
        <end position="45"/>
    </location>
</feature>
<dbReference type="EMBL" id="BFEA01000310">
    <property type="protein sequence ID" value="GBG79050.1"/>
    <property type="molecule type" value="Genomic_DNA"/>
</dbReference>
<feature type="compositionally biased region" description="Acidic residues" evidence="1">
    <location>
        <begin position="25"/>
        <end position="34"/>
    </location>
</feature>
<gene>
    <name evidence="3" type="ORF">CBR_g28764</name>
</gene>
<name>A0A388L9R1_CHABU</name>
<feature type="compositionally biased region" description="Acidic residues" evidence="1">
    <location>
        <begin position="46"/>
        <end position="60"/>
    </location>
</feature>
<accession>A0A388L9R1</accession>
<dbReference type="SUPFAM" id="SSF48371">
    <property type="entry name" value="ARM repeat"/>
    <property type="match status" value="1"/>
</dbReference>
<feature type="compositionally biased region" description="Acidic residues" evidence="1">
    <location>
        <begin position="1405"/>
        <end position="1418"/>
    </location>
</feature>
<keyword evidence="4" id="KW-1185">Reference proteome</keyword>
<comment type="caution">
    <text evidence="3">The sequence shown here is derived from an EMBL/GenBank/DDBJ whole genome shotgun (WGS) entry which is preliminary data.</text>
</comment>
<sequence length="1539" mass="173339">MYFGREQEGEEEYEDSKHEKRATEDGDDDGDCDTQDMMRGEKAVDEDSTPDNDDDDDDYGADIGTSLDGGLMTIGHLSNSFLQWWYVSDIPSEAARRLEYHRMRKKLLECPPYTHPALPMHHVISCDGIPEQQEVLADMVAVVRKDIVATGATILTDGRKSITSDQIVNFLVAGPTGDYLFRTVQRDCAVQETTKAVVERWKDVFDNFGVENVNVIYTDSASTYVAASKLLTKEEVKYNRITWLPCEVHVYNLLLSDILKDGSNGKLGKRKDTIIRARAVVRLIREHGVALSLYGRFSVDHPSSASAAAASSSDAPPTSQRRGKELVYPAQTRFAMHYLMLERVARARLNRTSMDELNIIVQACQVRVDRLAEFHSREGDWTYGGVEGNKDAASCRGEKETSQREIDLAFVYQHHIFHHGMFRTEDARNHGESCGLPAYWFHDMPKLLHIVRLKLPSLKAKRRQSTRESQGPDWRGQITMAVVLEALDDLSRLTNSDVWDEMADVVLDIPQATRFSMDVDVGRDFASSGGYSVLLSVLQCYTNAVDAEGVQLAASILERLARGLAVLPWQPWRDQSDADADILLDSDVAGELGEKLVHLLDPRAGNPGTEATTVAAEEEREQEEEGEEGEEEGGKLRLQETVLSALCSFAHAASEVHAHIGWLGKEAAKASRFCNAFTTVGPGDWPLETPVPNFGGQEARDFTERIRAVLICPRTMRHLLEFLKERKRKPSSPKLVEDAIRIFAYLLCPRMVYWHRFDMRLQDFPDSLCSLDSLPQASKVEAALKGLICHCCEKGDEARLSAFSKLYLVKIFICQNLRDIDCQVAELLLQCLVYCDGVRGRREIDWFTREVMDTLRDLLASCSPSQKRTICNYTICRRDKGWGWKFLVRIRDYKFQNDLSGALVCKRDVAAWILDEQSFSIDYRGTPFAFQNCYASAVGLAADVLDNLAEDLPDMVDSGDDQSPVHYISRESRVRREALDFCRVLLCRLRLERVRSGDSFLRKCWAIFLLRITEPFINLGWRPACTVKEIFCNKWHEAEMDGMEGLEDSVHTLLLIRNVTRVLRICVCRGEKEREQEVLGHGDGLLTILEQLLLLLRYPLDSFKLPTQLGLDALSVRCVSEMRSDSAVVIAKLLRFVVRDHEANLKPFLRSYWARLKKWKQKSEPAGGPDSTSRFQELGGSFWERIWKTQREFHLGLVYQLHYRDHPSFGSDDAKNNPERCGLPAYWFHDVDSLLKMVRANLPTLSVKGRESSPENSVRESRGRLRTALEAILELSESTNRDVRDEMADIVQDIPQGSRFSINVDAVRDIARSGWYPVLLSVLQCTTNPTGAKEVRLAAAILAGLASGLAVLPWQPWRDVGDADQQSTLFNPLAGELVAELVHLVDRCTGHQCTRANTVGGEEAREQEDGDGEGEAEEGQVCLQETALSALCSFGQAASEMHAHIAWVAKEAAVPSSRFCNAFSTLGPGDWPLETPIPSFDRQEVRDFIASVVAELSCPRTERFLLEFLEVGKLKQSFQKLVADSIRILAYLLCPRMVY</sequence>
<dbReference type="SUPFAM" id="SSF53098">
    <property type="entry name" value="Ribonuclease H-like"/>
    <property type="match status" value="1"/>
</dbReference>
<dbReference type="InterPro" id="IPR007021">
    <property type="entry name" value="DUF659"/>
</dbReference>
<evidence type="ECO:0000313" key="3">
    <source>
        <dbReference type="EMBL" id="GBG79050.1"/>
    </source>
</evidence>
<feature type="region of interest" description="Disordered" evidence="1">
    <location>
        <begin position="1"/>
        <end position="62"/>
    </location>
</feature>
<feature type="compositionally biased region" description="Basic and acidic residues" evidence="1">
    <location>
        <begin position="15"/>
        <end position="24"/>
    </location>
</feature>
<dbReference type="Gramene" id="GBG79050">
    <property type="protein sequence ID" value="GBG79050"/>
    <property type="gene ID" value="CBR_g28764"/>
</dbReference>
<protein>
    <recommendedName>
        <fullName evidence="2">DUF659 domain-containing protein</fullName>
    </recommendedName>
</protein>
<dbReference type="Pfam" id="PF04937">
    <property type="entry name" value="DUF659"/>
    <property type="match status" value="1"/>
</dbReference>
<dbReference type="Proteomes" id="UP000265515">
    <property type="component" value="Unassembled WGS sequence"/>
</dbReference>
<dbReference type="PANTHER" id="PTHR32166:SF123">
    <property type="entry name" value="BED-TYPE DOMAIN-CONTAINING PROTEIN"/>
    <property type="match status" value="1"/>
</dbReference>
<organism evidence="3 4">
    <name type="scientific">Chara braunii</name>
    <name type="common">Braun's stonewort</name>
    <dbReference type="NCBI Taxonomy" id="69332"/>
    <lineage>
        <taxon>Eukaryota</taxon>
        <taxon>Viridiplantae</taxon>
        <taxon>Streptophyta</taxon>
        <taxon>Charophyceae</taxon>
        <taxon>Charales</taxon>
        <taxon>Characeae</taxon>
        <taxon>Chara</taxon>
    </lineage>
</organism>
<feature type="region of interest" description="Disordered" evidence="1">
    <location>
        <begin position="601"/>
        <end position="635"/>
    </location>
</feature>
<dbReference type="PANTHER" id="PTHR32166">
    <property type="entry name" value="OSJNBA0013A04.12 PROTEIN"/>
    <property type="match status" value="1"/>
</dbReference>
<reference evidence="3 4" key="1">
    <citation type="journal article" date="2018" name="Cell">
        <title>The Chara Genome: Secondary Complexity and Implications for Plant Terrestrialization.</title>
        <authorList>
            <person name="Nishiyama T."/>
            <person name="Sakayama H."/>
            <person name="Vries J.D."/>
            <person name="Buschmann H."/>
            <person name="Saint-Marcoux D."/>
            <person name="Ullrich K.K."/>
            <person name="Haas F.B."/>
            <person name="Vanderstraeten L."/>
            <person name="Becker D."/>
            <person name="Lang D."/>
            <person name="Vosolsobe S."/>
            <person name="Rombauts S."/>
            <person name="Wilhelmsson P.K.I."/>
            <person name="Janitza P."/>
            <person name="Kern R."/>
            <person name="Heyl A."/>
            <person name="Rumpler F."/>
            <person name="Villalobos L.I.A.C."/>
            <person name="Clay J.M."/>
            <person name="Skokan R."/>
            <person name="Toyoda A."/>
            <person name="Suzuki Y."/>
            <person name="Kagoshima H."/>
            <person name="Schijlen E."/>
            <person name="Tajeshwar N."/>
            <person name="Catarino B."/>
            <person name="Hetherington A.J."/>
            <person name="Saltykova A."/>
            <person name="Bonnot C."/>
            <person name="Breuninger H."/>
            <person name="Symeonidi A."/>
            <person name="Radhakrishnan G.V."/>
            <person name="Van Nieuwerburgh F."/>
            <person name="Deforce D."/>
            <person name="Chang C."/>
            <person name="Karol K.G."/>
            <person name="Hedrich R."/>
            <person name="Ulvskov P."/>
            <person name="Glockner G."/>
            <person name="Delwiche C.F."/>
            <person name="Petrasek J."/>
            <person name="Van de Peer Y."/>
            <person name="Friml J."/>
            <person name="Beilby M."/>
            <person name="Dolan L."/>
            <person name="Kohara Y."/>
            <person name="Sugano S."/>
            <person name="Fujiyama A."/>
            <person name="Delaux P.-M."/>
            <person name="Quint M."/>
            <person name="TheiBen G."/>
            <person name="Hagemann M."/>
            <person name="Harholt J."/>
            <person name="Dunand C."/>
            <person name="Zachgo S."/>
            <person name="Langdale J."/>
            <person name="Maumus F."/>
            <person name="Straeten D.V.D."/>
            <person name="Gould S.B."/>
            <person name="Rensing S.A."/>
        </authorList>
    </citation>
    <scope>NUCLEOTIDE SEQUENCE [LARGE SCALE GENOMIC DNA]</scope>
    <source>
        <strain evidence="3 4">S276</strain>
    </source>
</reference>
<feature type="region of interest" description="Disordered" evidence="1">
    <location>
        <begin position="1399"/>
        <end position="1419"/>
    </location>
</feature>
<evidence type="ECO:0000256" key="1">
    <source>
        <dbReference type="SAM" id="MobiDB-lite"/>
    </source>
</evidence>
<feature type="domain" description="DUF659" evidence="2">
    <location>
        <begin position="135"/>
        <end position="277"/>
    </location>
</feature>
<feature type="compositionally biased region" description="Acidic residues" evidence="1">
    <location>
        <begin position="616"/>
        <end position="631"/>
    </location>
</feature>